<dbReference type="InterPro" id="IPR037171">
    <property type="entry name" value="NagB/RpiA_transferase-like"/>
</dbReference>
<comment type="caution">
    <text evidence="3">The sequence shown here is derived from an EMBL/GenBank/DDBJ whole genome shotgun (WGS) entry which is preliminary data.</text>
</comment>
<dbReference type="EC" id="5.3.1.6" evidence="2"/>
<dbReference type="PANTHER" id="PTHR43748">
    <property type="entry name" value="RIBOSE-5-PHOSPHATE ISOMERASE 3, CHLOROPLASTIC-RELATED"/>
    <property type="match status" value="1"/>
</dbReference>
<dbReference type="NCBIfam" id="TIGR00021">
    <property type="entry name" value="rpiA"/>
    <property type="match status" value="1"/>
</dbReference>
<gene>
    <name evidence="2" type="primary">rpiA</name>
    <name evidence="3" type="ORF">DQK91_09095</name>
</gene>
<comment type="catalytic activity">
    <reaction evidence="2">
        <text>aldehydo-D-ribose 5-phosphate = D-ribulose 5-phosphate</text>
        <dbReference type="Rhea" id="RHEA:14657"/>
        <dbReference type="ChEBI" id="CHEBI:58121"/>
        <dbReference type="ChEBI" id="CHEBI:58273"/>
        <dbReference type="EC" id="5.3.1.6"/>
    </reaction>
</comment>
<organism evidence="3 4">
    <name type="scientific">Oceanidesulfovibrio marinus</name>
    <dbReference type="NCBI Taxonomy" id="370038"/>
    <lineage>
        <taxon>Bacteria</taxon>
        <taxon>Pseudomonadati</taxon>
        <taxon>Thermodesulfobacteriota</taxon>
        <taxon>Desulfovibrionia</taxon>
        <taxon>Desulfovibrionales</taxon>
        <taxon>Desulfovibrionaceae</taxon>
        <taxon>Oceanidesulfovibrio</taxon>
    </lineage>
</organism>
<dbReference type="SUPFAM" id="SSF100950">
    <property type="entry name" value="NagB/RpiA/CoA transferase-like"/>
    <property type="match status" value="1"/>
</dbReference>
<dbReference type="InterPro" id="IPR020672">
    <property type="entry name" value="Ribose5P_isomerase_typA_subgr"/>
</dbReference>
<feature type="binding site" evidence="2">
    <location>
        <begin position="87"/>
        <end position="90"/>
    </location>
    <ligand>
        <name>substrate</name>
    </ligand>
</feature>
<comment type="subunit">
    <text evidence="2">Homodimer.</text>
</comment>
<accession>A0A6P1ZJU1</accession>
<evidence type="ECO:0000256" key="2">
    <source>
        <dbReference type="HAMAP-Rule" id="MF_00170"/>
    </source>
</evidence>
<dbReference type="Gene3D" id="3.30.70.260">
    <property type="match status" value="1"/>
</dbReference>
<evidence type="ECO:0000313" key="4">
    <source>
        <dbReference type="Proteomes" id="UP000434052"/>
    </source>
</evidence>
<dbReference type="NCBIfam" id="NF001924">
    <property type="entry name" value="PRK00702.1"/>
    <property type="match status" value="1"/>
</dbReference>
<comment type="similarity">
    <text evidence="2">Belongs to the ribose 5-phosphate isomerase family.</text>
</comment>
<dbReference type="GO" id="GO:0004751">
    <property type="term" value="F:ribose-5-phosphate isomerase activity"/>
    <property type="evidence" value="ECO:0007669"/>
    <property type="project" value="UniProtKB-UniRule"/>
</dbReference>
<protein>
    <recommendedName>
        <fullName evidence="2">Ribose-5-phosphate isomerase A</fullName>
        <ecNumber evidence="2">5.3.1.6</ecNumber>
    </recommendedName>
    <alternativeName>
        <fullName evidence="2">Phosphoriboisomerase A</fullName>
        <shortName evidence="2">PRI</shortName>
    </alternativeName>
</protein>
<dbReference type="CDD" id="cd01398">
    <property type="entry name" value="RPI_A"/>
    <property type="match status" value="1"/>
</dbReference>
<dbReference type="AlphaFoldDB" id="A0A6P1ZJU1"/>
<proteinExistence type="inferred from homology"/>
<dbReference type="Proteomes" id="UP000434052">
    <property type="component" value="Unassembled WGS sequence"/>
</dbReference>
<feature type="binding site" evidence="2">
    <location>
        <begin position="100"/>
        <end position="103"/>
    </location>
    <ligand>
        <name>substrate</name>
    </ligand>
</feature>
<dbReference type="GO" id="GO:0009052">
    <property type="term" value="P:pentose-phosphate shunt, non-oxidative branch"/>
    <property type="evidence" value="ECO:0007669"/>
    <property type="project" value="UniProtKB-UniRule"/>
</dbReference>
<reference evidence="3 4" key="1">
    <citation type="submission" date="2018-06" db="EMBL/GenBank/DDBJ databases">
        <title>Complete genome of Desulfovibrio marinus P48SEP.</title>
        <authorList>
            <person name="Crispim J.S."/>
            <person name="Vidigal P.M.P."/>
            <person name="Silva L.C.F."/>
            <person name="Araujo L.C."/>
            <person name="Laguardia C.N."/>
            <person name="Dias R.S."/>
            <person name="Sousa M.P."/>
            <person name="Paula S.O."/>
            <person name="Silva C."/>
        </authorList>
    </citation>
    <scope>NUCLEOTIDE SEQUENCE [LARGE SCALE GENOMIC DNA]</scope>
    <source>
        <strain evidence="3 4">P48SEP</strain>
    </source>
</reference>
<comment type="function">
    <text evidence="2">Catalyzes the reversible conversion of ribose-5-phosphate to ribulose 5-phosphate.</text>
</comment>
<dbReference type="SUPFAM" id="SSF75445">
    <property type="entry name" value="D-ribose-5-phosphate isomerase (RpiA), lid domain"/>
    <property type="match status" value="1"/>
</dbReference>
<keyword evidence="1 2" id="KW-0413">Isomerase</keyword>
<dbReference type="PANTHER" id="PTHR43748:SF3">
    <property type="entry name" value="RIBOSE-5-PHOSPHATE ISOMERASE 3, CHLOROPLASTIC-RELATED"/>
    <property type="match status" value="1"/>
</dbReference>
<dbReference type="Pfam" id="PF06026">
    <property type="entry name" value="Rib_5-P_isom_A"/>
    <property type="match status" value="1"/>
</dbReference>
<feature type="active site" description="Proton acceptor" evidence="2">
    <location>
        <position position="109"/>
    </location>
</feature>
<dbReference type="EMBL" id="QMIF01000005">
    <property type="protein sequence ID" value="TVM34049.1"/>
    <property type="molecule type" value="Genomic_DNA"/>
</dbReference>
<evidence type="ECO:0000256" key="1">
    <source>
        <dbReference type="ARBA" id="ARBA00023235"/>
    </source>
</evidence>
<dbReference type="SMART" id="SM01134">
    <property type="entry name" value="DeoRC"/>
    <property type="match status" value="1"/>
</dbReference>
<evidence type="ECO:0000313" key="3">
    <source>
        <dbReference type="EMBL" id="TVM34049.1"/>
    </source>
</evidence>
<comment type="pathway">
    <text evidence="2">Carbohydrate degradation; pentose phosphate pathway; D-ribose 5-phosphate from D-ribulose 5-phosphate (non-oxidative stage): step 1/1.</text>
</comment>
<dbReference type="OrthoDB" id="5870696at2"/>
<sequence>MSESLDQYKREAALAAVAEVRPGMVVGLGHGSTAIHAIREIARLLDSGELHDIRGLPCSEHVAREARKKGMAVVNLGEVEGADLTIDGADELTETCDAIKGGGGALLSEKIVHQNSKRIILIVDYTKLVSRLGEKRALPVEVAKYGWQAQQRFIKSLGAMSADLRQDDSGEPFTTDHGHFILDCRFDPMDDPHALAQALESRAGIMEHGLFLNMAQEARVAGPEGLRTLRR</sequence>
<dbReference type="InterPro" id="IPR004788">
    <property type="entry name" value="Ribose5P_isomerase_type_A"/>
</dbReference>
<dbReference type="UniPathway" id="UPA00115">
    <property type="reaction ID" value="UER00412"/>
</dbReference>
<dbReference type="Gene3D" id="3.40.50.1360">
    <property type="match status" value="1"/>
</dbReference>
<feature type="binding site" evidence="2">
    <location>
        <position position="127"/>
    </location>
    <ligand>
        <name>substrate</name>
    </ligand>
</feature>
<name>A0A6P1ZJU1_9BACT</name>
<feature type="binding site" evidence="2">
    <location>
        <begin position="30"/>
        <end position="33"/>
    </location>
    <ligand>
        <name>substrate</name>
    </ligand>
</feature>
<dbReference type="RefSeq" id="WP_144305045.1">
    <property type="nucleotide sequence ID" value="NZ_QMIF01000005.1"/>
</dbReference>
<dbReference type="InterPro" id="IPR050262">
    <property type="entry name" value="Ribose-5P_isomerase"/>
</dbReference>
<dbReference type="HAMAP" id="MF_00170">
    <property type="entry name" value="Rib_5P_isom_A"/>
    <property type="match status" value="1"/>
</dbReference>